<name>A0ABQ1I073_9ALTE</name>
<comment type="subunit">
    <text evidence="7">The complex is composed of two ATP-binding proteins (PotA), two transmembrane proteins (PotB and PotC) and a solute-binding protein (PotD).</text>
</comment>
<dbReference type="InterPro" id="IPR027417">
    <property type="entry name" value="P-loop_NTPase"/>
</dbReference>
<keyword evidence="2 7" id="KW-1003">Cell membrane</keyword>
<gene>
    <name evidence="7" type="primary">potA</name>
    <name evidence="9" type="ORF">GCM10007414_16620</name>
</gene>
<dbReference type="SUPFAM" id="SSF50331">
    <property type="entry name" value="MOP-like"/>
    <property type="match status" value="1"/>
</dbReference>
<evidence type="ECO:0000259" key="8">
    <source>
        <dbReference type="PROSITE" id="PS50893"/>
    </source>
</evidence>
<reference evidence="10" key="1">
    <citation type="journal article" date="2019" name="Int. J. Syst. Evol. Microbiol.">
        <title>The Global Catalogue of Microorganisms (GCM) 10K type strain sequencing project: providing services to taxonomists for standard genome sequencing and annotation.</title>
        <authorList>
            <consortium name="The Broad Institute Genomics Platform"/>
            <consortium name="The Broad Institute Genome Sequencing Center for Infectious Disease"/>
            <person name="Wu L."/>
            <person name="Ma J."/>
        </authorList>
    </citation>
    <scope>NUCLEOTIDE SEQUENCE [LARGE SCALE GENOMIC DNA]</scope>
    <source>
        <strain evidence="10">CGMCC 1.10131</strain>
    </source>
</reference>
<dbReference type="InterPro" id="IPR003439">
    <property type="entry name" value="ABC_transporter-like_ATP-bd"/>
</dbReference>
<dbReference type="SMART" id="SM00382">
    <property type="entry name" value="AAA"/>
    <property type="match status" value="1"/>
</dbReference>
<dbReference type="InterPro" id="IPR005893">
    <property type="entry name" value="PotA-like"/>
</dbReference>
<feature type="domain" description="ABC transporter" evidence="8">
    <location>
        <begin position="11"/>
        <end position="242"/>
    </location>
</feature>
<proteinExistence type="inferred from homology"/>
<dbReference type="EC" id="7.6.2.11" evidence="7"/>
<keyword evidence="4 7" id="KW-0067">ATP-binding</keyword>
<evidence type="ECO:0000256" key="2">
    <source>
        <dbReference type="ARBA" id="ARBA00022475"/>
    </source>
</evidence>
<organism evidence="9 10">
    <name type="scientific">Agarivorans gilvus</name>
    <dbReference type="NCBI Taxonomy" id="680279"/>
    <lineage>
        <taxon>Bacteria</taxon>
        <taxon>Pseudomonadati</taxon>
        <taxon>Pseudomonadota</taxon>
        <taxon>Gammaproteobacteria</taxon>
        <taxon>Alteromonadales</taxon>
        <taxon>Alteromonadaceae</taxon>
        <taxon>Agarivorans</taxon>
    </lineage>
</organism>
<dbReference type="InterPro" id="IPR017871">
    <property type="entry name" value="ABC_transporter-like_CS"/>
</dbReference>
<evidence type="ECO:0000256" key="5">
    <source>
        <dbReference type="ARBA" id="ARBA00022967"/>
    </source>
</evidence>
<dbReference type="SUPFAM" id="SSF52540">
    <property type="entry name" value="P-loop containing nucleoside triphosphate hydrolases"/>
    <property type="match status" value="1"/>
</dbReference>
<comment type="similarity">
    <text evidence="7">Belongs to the ABC transporter superfamily. Spermidine/putrescine importer (TC 3.A.1.11.1) family.</text>
</comment>
<dbReference type="PANTHER" id="PTHR42781:SF6">
    <property type="entry name" value="SPERMIDINE_PUTRESCINE IMPORT ATP-BINDING PROTEIN POTA"/>
    <property type="match status" value="1"/>
</dbReference>
<dbReference type="InterPro" id="IPR050093">
    <property type="entry name" value="ABC_SmlMolc_Importer"/>
</dbReference>
<keyword evidence="6 7" id="KW-0472">Membrane</keyword>
<keyword evidence="3 7" id="KW-0547">Nucleotide-binding</keyword>
<sequence>MSESVDDHQYVRFVDVKKSYDQRSLVVKNFNLDIKKGEFVTLLGPSGSGKTTCLMMLAGFEDVTSGQILVNGQTITNVAPYNRNIGMVFQHYALFPHMTVAENLAYPLIVRKLPSEVIKRKVAESLALVELESFGKRYPGHLSGGQKQRVALARSLIFEPSIVLMDEPLGALDKNLREQMQFEIKRLHESIGFTAIYVTHDQTEALTMSDRIAVFNDGVVQQCAAPDVLYERPANAFVADFIGENNHLAGKVLAREADQAKVELSDGSIVIGQAMDCPEAGQHCVLAVRPENLFIESDKHHFENSIEAEFITRLYVGDFIRYFFKLRDKTELMVKVLNDHDAPNIETGATSKLTWSFKDGLVFTPPQRS</sequence>
<accession>A0ABQ1I073</accession>
<keyword evidence="1 7" id="KW-0813">Transport</keyword>
<comment type="function">
    <text evidence="7">Part of the ABC transporter complex PotABCD involved in spermidine/putrescine import. Responsible for energy coupling to the transport system.</text>
</comment>
<dbReference type="InterPro" id="IPR003593">
    <property type="entry name" value="AAA+_ATPase"/>
</dbReference>
<evidence type="ECO:0000256" key="7">
    <source>
        <dbReference type="RuleBase" id="RU364083"/>
    </source>
</evidence>
<dbReference type="Pfam" id="PF00005">
    <property type="entry name" value="ABC_tran"/>
    <property type="match status" value="1"/>
</dbReference>
<dbReference type="Gene3D" id="2.40.50.100">
    <property type="match status" value="1"/>
</dbReference>
<protein>
    <recommendedName>
        <fullName evidence="7">Spermidine/putrescine import ATP-binding protein PotA</fullName>
        <ecNumber evidence="7">7.6.2.11</ecNumber>
    </recommendedName>
</protein>
<dbReference type="PROSITE" id="PS50893">
    <property type="entry name" value="ABC_TRANSPORTER_2"/>
    <property type="match status" value="1"/>
</dbReference>
<evidence type="ECO:0000256" key="1">
    <source>
        <dbReference type="ARBA" id="ARBA00022448"/>
    </source>
</evidence>
<evidence type="ECO:0000313" key="9">
    <source>
        <dbReference type="EMBL" id="GGB03986.1"/>
    </source>
</evidence>
<dbReference type="PANTHER" id="PTHR42781">
    <property type="entry name" value="SPERMIDINE/PUTRESCINE IMPORT ATP-BINDING PROTEIN POTA"/>
    <property type="match status" value="1"/>
</dbReference>
<evidence type="ECO:0000313" key="10">
    <source>
        <dbReference type="Proteomes" id="UP000651977"/>
    </source>
</evidence>
<comment type="caution">
    <text evidence="9">The sequence shown here is derived from an EMBL/GenBank/DDBJ whole genome shotgun (WGS) entry which is preliminary data.</text>
</comment>
<keyword evidence="5 7" id="KW-1278">Translocase</keyword>
<dbReference type="InterPro" id="IPR013611">
    <property type="entry name" value="Transp-assoc_OB_typ2"/>
</dbReference>
<evidence type="ECO:0000256" key="6">
    <source>
        <dbReference type="ARBA" id="ARBA00023136"/>
    </source>
</evidence>
<keyword evidence="10" id="KW-1185">Reference proteome</keyword>
<dbReference type="Pfam" id="PF08402">
    <property type="entry name" value="TOBE_2"/>
    <property type="match status" value="1"/>
</dbReference>
<dbReference type="NCBIfam" id="TIGR01187">
    <property type="entry name" value="potA"/>
    <property type="match status" value="1"/>
</dbReference>
<dbReference type="Gene3D" id="3.40.50.300">
    <property type="entry name" value="P-loop containing nucleotide triphosphate hydrolases"/>
    <property type="match status" value="1"/>
</dbReference>
<comment type="catalytic activity">
    <reaction evidence="7">
        <text>ATP + H2O + polyamine-[polyamine-binding protein]Side 1 = ADP + phosphate + polyamineSide 2 + [polyamine-binding protein]Side 1.</text>
        <dbReference type="EC" id="7.6.2.11"/>
    </reaction>
</comment>
<evidence type="ECO:0000256" key="3">
    <source>
        <dbReference type="ARBA" id="ARBA00022741"/>
    </source>
</evidence>
<dbReference type="Proteomes" id="UP000651977">
    <property type="component" value="Unassembled WGS sequence"/>
</dbReference>
<dbReference type="PROSITE" id="PS00211">
    <property type="entry name" value="ABC_TRANSPORTER_1"/>
    <property type="match status" value="1"/>
</dbReference>
<dbReference type="RefSeq" id="WP_188407379.1">
    <property type="nucleotide sequence ID" value="NZ_BMDY01000008.1"/>
</dbReference>
<dbReference type="EMBL" id="BMDY01000008">
    <property type="protein sequence ID" value="GGB03986.1"/>
    <property type="molecule type" value="Genomic_DNA"/>
</dbReference>
<dbReference type="InterPro" id="IPR008995">
    <property type="entry name" value="Mo/tungstate-bd_C_term_dom"/>
</dbReference>
<evidence type="ECO:0000256" key="4">
    <source>
        <dbReference type="ARBA" id="ARBA00022840"/>
    </source>
</evidence>